<dbReference type="CDD" id="cd07574">
    <property type="entry name" value="nitrilase_Rim1_like"/>
    <property type="match status" value="1"/>
</dbReference>
<dbReference type="PANTHER" id="PTHR23088:SF50">
    <property type="entry name" value="HYDROLASE YHCX"/>
    <property type="match status" value="1"/>
</dbReference>
<reference evidence="4 5" key="1">
    <citation type="submission" date="2019-02" db="EMBL/GenBank/DDBJ databases">
        <title>Deep-cultivation of Planctomycetes and their phenomic and genomic characterization uncovers novel biology.</title>
        <authorList>
            <person name="Wiegand S."/>
            <person name="Jogler M."/>
            <person name="Boedeker C."/>
            <person name="Pinto D."/>
            <person name="Vollmers J."/>
            <person name="Rivas-Marin E."/>
            <person name="Kohn T."/>
            <person name="Peeters S.H."/>
            <person name="Heuer A."/>
            <person name="Rast P."/>
            <person name="Oberbeckmann S."/>
            <person name="Bunk B."/>
            <person name="Jeske O."/>
            <person name="Meyerdierks A."/>
            <person name="Storesund J.E."/>
            <person name="Kallscheuer N."/>
            <person name="Luecker S."/>
            <person name="Lage O.M."/>
            <person name="Pohl T."/>
            <person name="Merkel B.J."/>
            <person name="Hornburger P."/>
            <person name="Mueller R.-W."/>
            <person name="Bruemmer F."/>
            <person name="Labrenz M."/>
            <person name="Spormann A.M."/>
            <person name="Op den Camp H."/>
            <person name="Overmann J."/>
            <person name="Amann R."/>
            <person name="Jetten M.S.M."/>
            <person name="Mascher T."/>
            <person name="Medema M.H."/>
            <person name="Devos D.P."/>
            <person name="Kaster A.-K."/>
            <person name="Ovreas L."/>
            <person name="Rohde M."/>
            <person name="Galperin M.Y."/>
            <person name="Jogler C."/>
        </authorList>
    </citation>
    <scope>NUCLEOTIDE SEQUENCE [LARGE SCALE GENOMIC DNA]</scope>
    <source>
        <strain evidence="4 5">Pan181</strain>
    </source>
</reference>
<dbReference type="InterPro" id="IPR000182">
    <property type="entry name" value="GNAT_dom"/>
</dbReference>
<dbReference type="Pfam" id="PF00795">
    <property type="entry name" value="CN_hydrolase"/>
    <property type="match status" value="1"/>
</dbReference>
<dbReference type="PROSITE" id="PS50263">
    <property type="entry name" value="CN_HYDROLASE"/>
    <property type="match status" value="1"/>
</dbReference>
<dbReference type="SUPFAM" id="SSF56317">
    <property type="entry name" value="Carbon-nitrogen hydrolase"/>
    <property type="match status" value="1"/>
</dbReference>
<dbReference type="PROSITE" id="PS51186">
    <property type="entry name" value="GNAT"/>
    <property type="match status" value="1"/>
</dbReference>
<protein>
    <submittedName>
        <fullName evidence="4">(R)-stereoselective amidase</fullName>
        <ecNumber evidence="4">3.5.1.100</ecNumber>
    </submittedName>
</protein>
<sequence>MAKTSSNIKVRRWKKSDIPSIVECQNAAYPHIDRDSLSDSRKLEMQLDTFPEGQFLAEIDGKIAGYSTSLIVLLDDDSPWYSYNEITGCGTFSTHDPSGDTLYGSDIAVHPDYRGQGVAGKLYQRRKTLLKRLNLRRMVAGGRIPGYAEHSKKLSPQRYIELVKAGQLKDMALSAHLKAGYDVKSVHYAYLSDGESMNYATYLEFENKAFDPAKRMIAASPINRPVRKMRVCAAQYEIRPITSWEQLVMQVEFFAETADEYHCHFLLLPELFTAQLFSMLPPDMDSLHAVREVARYHEKYLELFTEQATKHGLHIIAGSHPVDVDGELRNIAHLFTPAGKVYTQEKIHITSVERHYYDIQPGDKLRVFDTPMGRIGILICYDVEFPELARLLTVAGIDVLFVPFATDERKSYHRIRYCAQARAIENVIYVVIAGCVGNLPQVRSFLVNYGQAAVCTPCDVAFPKDGIMAEADPNCETVVIAELDLNDLAVQRDLGSVKPLQDRRNDLYSLHSRVPVEVIYT</sequence>
<dbReference type="EMBL" id="CP036278">
    <property type="protein sequence ID" value="QDU56365.1"/>
    <property type="molecule type" value="Genomic_DNA"/>
</dbReference>
<evidence type="ECO:0000259" key="3">
    <source>
        <dbReference type="PROSITE" id="PS51186"/>
    </source>
</evidence>
<keyword evidence="4" id="KW-0378">Hydrolase</keyword>
<dbReference type="AlphaFoldDB" id="A0A518ANQ9"/>
<proteinExistence type="inferred from homology"/>
<evidence type="ECO:0000259" key="2">
    <source>
        <dbReference type="PROSITE" id="PS50263"/>
    </source>
</evidence>
<gene>
    <name evidence="4" type="primary">ramA_1</name>
    <name evidence="4" type="ORF">Pan181_25740</name>
</gene>
<dbReference type="PANTHER" id="PTHR23088">
    <property type="entry name" value="NITRILASE-RELATED"/>
    <property type="match status" value="1"/>
</dbReference>
<dbReference type="InterPro" id="IPR036526">
    <property type="entry name" value="C-N_Hydrolase_sf"/>
</dbReference>
<dbReference type="InterPro" id="IPR016181">
    <property type="entry name" value="Acyl_CoA_acyltransferase"/>
</dbReference>
<dbReference type="Gene3D" id="3.40.630.30">
    <property type="match status" value="1"/>
</dbReference>
<dbReference type="CDD" id="cd04301">
    <property type="entry name" value="NAT_SF"/>
    <property type="match status" value="1"/>
</dbReference>
<comment type="similarity">
    <text evidence="1">Belongs to the carbon-nitrogen hydrolase superfamily. NIT1/NIT2 family.</text>
</comment>
<feature type="domain" description="N-acetyltransferase" evidence="3">
    <location>
        <begin position="8"/>
        <end position="208"/>
    </location>
</feature>
<feature type="domain" description="CN hydrolase" evidence="2">
    <location>
        <begin position="229"/>
        <end position="485"/>
    </location>
</feature>
<dbReference type="EC" id="3.5.1.100" evidence="4"/>
<accession>A0A518ANQ9</accession>
<evidence type="ECO:0000313" key="5">
    <source>
        <dbReference type="Proteomes" id="UP000315750"/>
    </source>
</evidence>
<dbReference type="OrthoDB" id="9811121at2"/>
<dbReference type="SUPFAM" id="SSF55729">
    <property type="entry name" value="Acyl-CoA N-acyltransferases (Nat)"/>
    <property type="match status" value="1"/>
</dbReference>
<dbReference type="KEGG" id="amuc:Pan181_25740"/>
<evidence type="ECO:0000256" key="1">
    <source>
        <dbReference type="ARBA" id="ARBA00010613"/>
    </source>
</evidence>
<evidence type="ECO:0000313" key="4">
    <source>
        <dbReference type="EMBL" id="QDU56365.1"/>
    </source>
</evidence>
<name>A0A518ANQ9_9BACT</name>
<dbReference type="Gene3D" id="3.60.110.10">
    <property type="entry name" value="Carbon-nitrogen hydrolase"/>
    <property type="match status" value="1"/>
</dbReference>
<dbReference type="GO" id="GO:0016787">
    <property type="term" value="F:hydrolase activity"/>
    <property type="evidence" value="ECO:0007669"/>
    <property type="project" value="UniProtKB-KW"/>
</dbReference>
<dbReference type="Pfam" id="PF00583">
    <property type="entry name" value="Acetyltransf_1"/>
    <property type="match status" value="1"/>
</dbReference>
<organism evidence="4 5">
    <name type="scientific">Aeoliella mucimassa</name>
    <dbReference type="NCBI Taxonomy" id="2527972"/>
    <lineage>
        <taxon>Bacteria</taxon>
        <taxon>Pseudomonadati</taxon>
        <taxon>Planctomycetota</taxon>
        <taxon>Planctomycetia</taxon>
        <taxon>Pirellulales</taxon>
        <taxon>Lacipirellulaceae</taxon>
        <taxon>Aeoliella</taxon>
    </lineage>
</organism>
<dbReference type="Proteomes" id="UP000315750">
    <property type="component" value="Chromosome"/>
</dbReference>
<dbReference type="InterPro" id="IPR003010">
    <property type="entry name" value="C-N_Hydrolase"/>
</dbReference>
<dbReference type="GO" id="GO:0016747">
    <property type="term" value="F:acyltransferase activity, transferring groups other than amino-acyl groups"/>
    <property type="evidence" value="ECO:0007669"/>
    <property type="project" value="InterPro"/>
</dbReference>
<dbReference type="InterPro" id="IPR001110">
    <property type="entry name" value="UPF0012_CS"/>
</dbReference>
<keyword evidence="5" id="KW-1185">Reference proteome</keyword>
<dbReference type="PROSITE" id="PS01227">
    <property type="entry name" value="UPF0012"/>
    <property type="match status" value="1"/>
</dbReference>